<evidence type="ECO:0000313" key="11">
    <source>
        <dbReference type="EMBL" id="MEQ4482141.1"/>
    </source>
</evidence>
<accession>A0ABV1KRA7</accession>
<dbReference type="InterPro" id="IPR004358">
    <property type="entry name" value="Sig_transdc_His_kin-like_C"/>
</dbReference>
<proteinExistence type="predicted"/>
<keyword evidence="9" id="KW-0902">Two-component regulatory system</keyword>
<dbReference type="EC" id="2.7.13.3" evidence="3"/>
<keyword evidence="5" id="KW-0808">Transferase</keyword>
<keyword evidence="8 11" id="KW-0067">ATP-binding</keyword>
<feature type="domain" description="Histidine kinase" evidence="10">
    <location>
        <begin position="1"/>
        <end position="129"/>
    </location>
</feature>
<dbReference type="Proteomes" id="UP001493487">
    <property type="component" value="Unassembled WGS sequence"/>
</dbReference>
<comment type="caution">
    <text evidence="11">The sequence shown here is derived from an EMBL/GenBank/DDBJ whole genome shotgun (WGS) entry which is preliminary data.</text>
</comment>
<dbReference type="RefSeq" id="WP_232185193.1">
    <property type="nucleotide sequence ID" value="NZ_JAIOAP010000004.1"/>
</dbReference>
<evidence type="ECO:0000256" key="6">
    <source>
        <dbReference type="ARBA" id="ARBA00022741"/>
    </source>
</evidence>
<organism evidence="11 12">
    <name type="scientific">Cohnella silvisoli</name>
    <dbReference type="NCBI Taxonomy" id="2873699"/>
    <lineage>
        <taxon>Bacteria</taxon>
        <taxon>Bacillati</taxon>
        <taxon>Bacillota</taxon>
        <taxon>Bacilli</taxon>
        <taxon>Bacillales</taxon>
        <taxon>Paenibacillaceae</taxon>
        <taxon>Cohnella</taxon>
    </lineage>
</organism>
<dbReference type="InterPro" id="IPR050351">
    <property type="entry name" value="BphY/WalK/GraS-like"/>
</dbReference>
<dbReference type="PANTHER" id="PTHR45453:SF1">
    <property type="entry name" value="PHOSPHATE REGULON SENSOR PROTEIN PHOR"/>
    <property type="match status" value="1"/>
</dbReference>
<dbReference type="PROSITE" id="PS50109">
    <property type="entry name" value="HIS_KIN"/>
    <property type="match status" value="1"/>
</dbReference>
<evidence type="ECO:0000256" key="8">
    <source>
        <dbReference type="ARBA" id="ARBA00022840"/>
    </source>
</evidence>
<evidence type="ECO:0000256" key="4">
    <source>
        <dbReference type="ARBA" id="ARBA00022553"/>
    </source>
</evidence>
<evidence type="ECO:0000256" key="9">
    <source>
        <dbReference type="ARBA" id="ARBA00023012"/>
    </source>
</evidence>
<evidence type="ECO:0000256" key="5">
    <source>
        <dbReference type="ARBA" id="ARBA00022679"/>
    </source>
</evidence>
<sequence>MTTESEINDGPIWLEADRKKLHRAISNVIDNSLKHMDKKERKLEIGLRVEGEGVEIRISDNGPGIPPDALPFVFERFYRAEPSRNSNTGGSGLGLAIVKQIIEEHGGTVTVKSTQGQGTHIYFKLPKMTSRKGETT</sequence>
<dbReference type="Gene3D" id="3.30.565.10">
    <property type="entry name" value="Histidine kinase-like ATPase, C-terminal domain"/>
    <property type="match status" value="1"/>
</dbReference>
<dbReference type="SUPFAM" id="SSF55874">
    <property type="entry name" value="ATPase domain of HSP90 chaperone/DNA topoisomerase II/histidine kinase"/>
    <property type="match status" value="1"/>
</dbReference>
<reference evidence="11 12" key="1">
    <citation type="journal article" date="2023" name="Genome Announc.">
        <title>Pan-Genome Analyses of the Genus Cohnella and Proposal of the Novel Species Cohnella silvisoli sp. nov., Isolated from Forest Soil.</title>
        <authorList>
            <person name="Wang C."/>
            <person name="Mao L."/>
            <person name="Bao G."/>
            <person name="Zhu H."/>
        </authorList>
    </citation>
    <scope>NUCLEOTIDE SEQUENCE [LARGE SCALE GENOMIC DNA]</scope>
    <source>
        <strain evidence="11 12">NL03-T5-1</strain>
    </source>
</reference>
<keyword evidence="4" id="KW-0597">Phosphoprotein</keyword>
<dbReference type="InterPro" id="IPR005467">
    <property type="entry name" value="His_kinase_dom"/>
</dbReference>
<evidence type="ECO:0000256" key="1">
    <source>
        <dbReference type="ARBA" id="ARBA00000085"/>
    </source>
</evidence>
<evidence type="ECO:0000313" key="12">
    <source>
        <dbReference type="Proteomes" id="UP001493487"/>
    </source>
</evidence>
<comment type="subcellular location">
    <subcellularLocation>
        <location evidence="2">Membrane</location>
    </subcellularLocation>
</comment>
<dbReference type="Pfam" id="PF02518">
    <property type="entry name" value="HATPase_c"/>
    <property type="match status" value="1"/>
</dbReference>
<dbReference type="SMART" id="SM00387">
    <property type="entry name" value="HATPase_c"/>
    <property type="match status" value="1"/>
</dbReference>
<dbReference type="EMBL" id="JASKHM010000003">
    <property type="protein sequence ID" value="MEQ4482141.1"/>
    <property type="molecule type" value="Genomic_DNA"/>
</dbReference>
<evidence type="ECO:0000256" key="3">
    <source>
        <dbReference type="ARBA" id="ARBA00012438"/>
    </source>
</evidence>
<gene>
    <name evidence="11" type="ORF">QJS35_07000</name>
</gene>
<protein>
    <recommendedName>
        <fullName evidence="3">histidine kinase</fullName>
        <ecNumber evidence="3">2.7.13.3</ecNumber>
    </recommendedName>
</protein>
<dbReference type="PRINTS" id="PR00344">
    <property type="entry name" value="BCTRLSENSOR"/>
</dbReference>
<dbReference type="PANTHER" id="PTHR45453">
    <property type="entry name" value="PHOSPHATE REGULON SENSOR PROTEIN PHOR"/>
    <property type="match status" value="1"/>
</dbReference>
<dbReference type="InterPro" id="IPR036890">
    <property type="entry name" value="HATPase_C_sf"/>
</dbReference>
<evidence type="ECO:0000259" key="10">
    <source>
        <dbReference type="PROSITE" id="PS50109"/>
    </source>
</evidence>
<keyword evidence="7" id="KW-0418">Kinase</keyword>
<keyword evidence="6" id="KW-0547">Nucleotide-binding</keyword>
<comment type="catalytic activity">
    <reaction evidence="1">
        <text>ATP + protein L-histidine = ADP + protein N-phospho-L-histidine.</text>
        <dbReference type="EC" id="2.7.13.3"/>
    </reaction>
</comment>
<evidence type="ECO:0000256" key="2">
    <source>
        <dbReference type="ARBA" id="ARBA00004370"/>
    </source>
</evidence>
<name>A0ABV1KRA7_9BACL</name>
<dbReference type="GO" id="GO:0005524">
    <property type="term" value="F:ATP binding"/>
    <property type="evidence" value="ECO:0007669"/>
    <property type="project" value="UniProtKB-KW"/>
</dbReference>
<evidence type="ECO:0000256" key="7">
    <source>
        <dbReference type="ARBA" id="ARBA00022777"/>
    </source>
</evidence>
<keyword evidence="12" id="KW-1185">Reference proteome</keyword>
<dbReference type="CDD" id="cd00075">
    <property type="entry name" value="HATPase"/>
    <property type="match status" value="1"/>
</dbReference>
<dbReference type="InterPro" id="IPR003594">
    <property type="entry name" value="HATPase_dom"/>
</dbReference>